<comment type="caution">
    <text evidence="2">The sequence shown here is derived from an EMBL/GenBank/DDBJ whole genome shotgun (WGS) entry which is preliminary data.</text>
</comment>
<organism evidence="2 3">
    <name type="scientific">Mesorhizobium robiniae</name>
    <dbReference type="NCBI Taxonomy" id="559315"/>
    <lineage>
        <taxon>Bacteria</taxon>
        <taxon>Pseudomonadati</taxon>
        <taxon>Pseudomonadota</taxon>
        <taxon>Alphaproteobacteria</taxon>
        <taxon>Hyphomicrobiales</taxon>
        <taxon>Phyllobacteriaceae</taxon>
        <taxon>Mesorhizobium</taxon>
    </lineage>
</organism>
<dbReference type="InterPro" id="IPR036291">
    <property type="entry name" value="NAD(P)-bd_dom_sf"/>
</dbReference>
<reference evidence="2 3" key="1">
    <citation type="submission" date="2024-06" db="EMBL/GenBank/DDBJ databases">
        <title>Genomic Encyclopedia of Type Strains, Phase IV (KMG-IV): sequencing the most valuable type-strain genomes for metagenomic binning, comparative biology and taxonomic classification.</title>
        <authorList>
            <person name="Goeker M."/>
        </authorList>
    </citation>
    <scope>NUCLEOTIDE SEQUENCE [LARGE SCALE GENOMIC DNA]</scope>
    <source>
        <strain evidence="2 3">DSM 100022</strain>
    </source>
</reference>
<protein>
    <submittedName>
        <fullName evidence="2">NADH-flavin reductase</fullName>
    </submittedName>
</protein>
<dbReference type="Pfam" id="PF13460">
    <property type="entry name" value="NAD_binding_10"/>
    <property type="match status" value="1"/>
</dbReference>
<proteinExistence type="predicted"/>
<dbReference type="InterPro" id="IPR051606">
    <property type="entry name" value="Polyketide_Oxido-like"/>
</dbReference>
<dbReference type="PANTHER" id="PTHR43355:SF2">
    <property type="entry name" value="FLAVIN REDUCTASE (NADPH)"/>
    <property type="match status" value="1"/>
</dbReference>
<dbReference type="Proteomes" id="UP001549204">
    <property type="component" value="Unassembled WGS sequence"/>
</dbReference>
<dbReference type="EMBL" id="JBEPMC010000004">
    <property type="protein sequence ID" value="MET3579827.1"/>
    <property type="molecule type" value="Genomic_DNA"/>
</dbReference>
<dbReference type="Gene3D" id="3.40.50.720">
    <property type="entry name" value="NAD(P)-binding Rossmann-like Domain"/>
    <property type="match status" value="1"/>
</dbReference>
<accession>A0ABV2GNU2</accession>
<dbReference type="SUPFAM" id="SSF51735">
    <property type="entry name" value="NAD(P)-binding Rossmann-fold domains"/>
    <property type="match status" value="1"/>
</dbReference>
<evidence type="ECO:0000313" key="3">
    <source>
        <dbReference type="Proteomes" id="UP001549204"/>
    </source>
</evidence>
<keyword evidence="3" id="KW-1185">Reference proteome</keyword>
<evidence type="ECO:0000313" key="2">
    <source>
        <dbReference type="EMBL" id="MET3579827.1"/>
    </source>
</evidence>
<feature type="domain" description="NAD(P)-binding" evidence="1">
    <location>
        <begin position="2"/>
        <end position="136"/>
    </location>
</feature>
<dbReference type="PANTHER" id="PTHR43355">
    <property type="entry name" value="FLAVIN REDUCTASE (NADPH)"/>
    <property type="match status" value="1"/>
</dbReference>
<name>A0ABV2GNU2_9HYPH</name>
<dbReference type="InterPro" id="IPR016040">
    <property type="entry name" value="NAD(P)-bd_dom"/>
</dbReference>
<sequence>MLARSAKKAGQLSGAKVVVGDALDEASVRRALRDRDVVISALGTPASPLREVTLLSSATRVLVNAMKAENIRRLVAITGIGAGDGAGHGSFLFDRVIFPLLLRRVYADKNRQEDIVRASGLDWVLVRPSFSTTSPAAERSGHSRIFRASMAARSLGMTSRASFYGGLWPLGVRGLH</sequence>
<evidence type="ECO:0000259" key="1">
    <source>
        <dbReference type="Pfam" id="PF13460"/>
    </source>
</evidence>
<gene>
    <name evidence="2" type="ORF">ABID19_002858</name>
</gene>